<dbReference type="EMBL" id="ML170165">
    <property type="protein sequence ID" value="TDL24816.1"/>
    <property type="molecule type" value="Genomic_DNA"/>
</dbReference>
<name>A0A4Y7QBQ9_9AGAM</name>
<dbReference type="Proteomes" id="UP000294933">
    <property type="component" value="Unassembled WGS sequence"/>
</dbReference>
<accession>A0A4Y7QBQ9</accession>
<organism evidence="1 2">
    <name type="scientific">Rickenella mellea</name>
    <dbReference type="NCBI Taxonomy" id="50990"/>
    <lineage>
        <taxon>Eukaryota</taxon>
        <taxon>Fungi</taxon>
        <taxon>Dikarya</taxon>
        <taxon>Basidiomycota</taxon>
        <taxon>Agaricomycotina</taxon>
        <taxon>Agaricomycetes</taxon>
        <taxon>Hymenochaetales</taxon>
        <taxon>Rickenellaceae</taxon>
        <taxon>Rickenella</taxon>
    </lineage>
</organism>
<reference evidence="1 2" key="1">
    <citation type="submission" date="2018-06" db="EMBL/GenBank/DDBJ databases">
        <title>A transcriptomic atlas of mushroom development highlights an independent origin of complex multicellularity.</title>
        <authorList>
            <consortium name="DOE Joint Genome Institute"/>
            <person name="Krizsan K."/>
            <person name="Almasi E."/>
            <person name="Merenyi Z."/>
            <person name="Sahu N."/>
            <person name="Viragh M."/>
            <person name="Koszo T."/>
            <person name="Mondo S."/>
            <person name="Kiss B."/>
            <person name="Balint B."/>
            <person name="Kues U."/>
            <person name="Barry K."/>
            <person name="Hegedus J.C."/>
            <person name="Henrissat B."/>
            <person name="Johnson J."/>
            <person name="Lipzen A."/>
            <person name="Ohm R."/>
            <person name="Nagy I."/>
            <person name="Pangilinan J."/>
            <person name="Yan J."/>
            <person name="Xiong Y."/>
            <person name="Grigoriev I.V."/>
            <person name="Hibbett D.S."/>
            <person name="Nagy L.G."/>
        </authorList>
    </citation>
    <scope>NUCLEOTIDE SEQUENCE [LARGE SCALE GENOMIC DNA]</scope>
    <source>
        <strain evidence="1 2">SZMC22713</strain>
    </source>
</reference>
<evidence type="ECO:0000313" key="2">
    <source>
        <dbReference type="Proteomes" id="UP000294933"/>
    </source>
</evidence>
<gene>
    <name evidence="1" type="ORF">BD410DRAFT_62944</name>
</gene>
<sequence>MNNHWDTFLCNFSATQVFLIYLGLIHSTITITALHTYTITHTLQSQVILLGGRFASLLEFDDAVTWNVDVFLTNCLSVTPHTIRRCLKACSHTIHEWNSDNVSDDDVRFKNFRPSGFASDGDPAHTPNGSFRTICRIMLPQMAYFVFAIRSVFGRAIPTWLWRCNYRATAGSSLQSPLTATTSTSHCHRCTALDVT</sequence>
<dbReference type="VEuPathDB" id="FungiDB:BD410DRAFT_62944"/>
<evidence type="ECO:0000313" key="1">
    <source>
        <dbReference type="EMBL" id="TDL24816.1"/>
    </source>
</evidence>
<protein>
    <submittedName>
        <fullName evidence="1">Uncharacterized protein</fullName>
    </submittedName>
</protein>
<proteinExistence type="predicted"/>
<keyword evidence="2" id="KW-1185">Reference proteome</keyword>
<dbReference type="AlphaFoldDB" id="A0A4Y7QBQ9"/>